<dbReference type="PATRIC" id="fig|1114964.3.peg.4195"/>
<dbReference type="SUPFAM" id="SSF46785">
    <property type="entry name" value="Winged helix' DNA-binding domain"/>
    <property type="match status" value="1"/>
</dbReference>
<protein>
    <recommendedName>
        <fullName evidence="4">Rrf2 family transcriptional regulator</fullName>
    </recommendedName>
</protein>
<dbReference type="InterPro" id="IPR000944">
    <property type="entry name" value="Tscrpt_reg_Rrf2"/>
</dbReference>
<accession>T0GBN1</accession>
<dbReference type="PROSITE" id="PS01332">
    <property type="entry name" value="HTH_RRF2_1"/>
    <property type="match status" value="1"/>
</dbReference>
<dbReference type="Proteomes" id="UP000015524">
    <property type="component" value="Unassembled WGS sequence"/>
</dbReference>
<dbReference type="Gene3D" id="1.10.10.10">
    <property type="entry name" value="Winged helix-like DNA-binding domain superfamily/Winged helix DNA-binding domain"/>
    <property type="match status" value="1"/>
</dbReference>
<name>T0GBN1_9SPHN</name>
<gene>
    <name evidence="2" type="ORF">L485_21410</name>
</gene>
<dbReference type="PANTHER" id="PTHR33221:SF4">
    <property type="entry name" value="HTH-TYPE TRANSCRIPTIONAL REPRESSOR NSRR"/>
    <property type="match status" value="1"/>
</dbReference>
<dbReference type="InterPro" id="IPR036390">
    <property type="entry name" value="WH_DNA-bd_sf"/>
</dbReference>
<evidence type="ECO:0000256" key="1">
    <source>
        <dbReference type="ARBA" id="ARBA00023125"/>
    </source>
</evidence>
<dbReference type="PANTHER" id="PTHR33221">
    <property type="entry name" value="WINGED HELIX-TURN-HELIX TRANSCRIPTIONAL REGULATOR, RRF2 FAMILY"/>
    <property type="match status" value="1"/>
</dbReference>
<reference evidence="2 3" key="1">
    <citation type="journal article" date="2013" name="Genome Announc.">
        <title>Draft Genome Sequence of a Hexachlorocyclohexane-Degrading Bacterium, Sphingobium baderi Strain LL03T.</title>
        <authorList>
            <person name="Kaur J."/>
            <person name="Verma H."/>
            <person name="Tripathi C."/>
            <person name="Khurana J.P."/>
            <person name="Lal R."/>
        </authorList>
    </citation>
    <scope>NUCLEOTIDE SEQUENCE [LARGE SCALE GENOMIC DNA]</scope>
    <source>
        <strain evidence="2 3">LL03</strain>
    </source>
</reference>
<dbReference type="Pfam" id="PF02082">
    <property type="entry name" value="Rrf2"/>
    <property type="match status" value="1"/>
</dbReference>
<dbReference type="InterPro" id="IPR030489">
    <property type="entry name" value="TR_Rrf2-type_CS"/>
</dbReference>
<organism evidence="2 3">
    <name type="scientific">Sphingobium baderi LL03</name>
    <dbReference type="NCBI Taxonomy" id="1114964"/>
    <lineage>
        <taxon>Bacteria</taxon>
        <taxon>Pseudomonadati</taxon>
        <taxon>Pseudomonadota</taxon>
        <taxon>Alphaproteobacteria</taxon>
        <taxon>Sphingomonadales</taxon>
        <taxon>Sphingomonadaceae</taxon>
        <taxon>Sphingobium</taxon>
    </lineage>
</organism>
<dbReference type="NCBIfam" id="TIGR00738">
    <property type="entry name" value="rrf2_super"/>
    <property type="match status" value="1"/>
</dbReference>
<dbReference type="GO" id="GO:0003677">
    <property type="term" value="F:DNA binding"/>
    <property type="evidence" value="ECO:0007669"/>
    <property type="project" value="UniProtKB-KW"/>
</dbReference>
<dbReference type="InterPro" id="IPR036388">
    <property type="entry name" value="WH-like_DNA-bd_sf"/>
</dbReference>
<sequence>MSRLRLSGTGMRLTLFTDYAIRVLLYLAARPDRLCSIAEVARTYRISQNHLMKVVNDLARSGYIESVRGRRGGIRLGKPPEDINIGVLVRHTEEGFNLVDCASCLIAPACGITGLLKEAILAFLAVLDRYSLADVMGQRRDLARLLGQEPGSLLEQQTL</sequence>
<dbReference type="AlphaFoldDB" id="T0GBN1"/>
<dbReference type="EMBL" id="ATIB01000087">
    <property type="protein sequence ID" value="EQA97427.1"/>
    <property type="molecule type" value="Genomic_DNA"/>
</dbReference>
<dbReference type="eggNOG" id="COG1959">
    <property type="taxonomic scope" value="Bacteria"/>
</dbReference>
<keyword evidence="1" id="KW-0238">DNA-binding</keyword>
<evidence type="ECO:0000313" key="2">
    <source>
        <dbReference type="EMBL" id="EQA97427.1"/>
    </source>
</evidence>
<dbReference type="PROSITE" id="PS51197">
    <property type="entry name" value="HTH_RRF2_2"/>
    <property type="match status" value="1"/>
</dbReference>
<comment type="caution">
    <text evidence="2">The sequence shown here is derived from an EMBL/GenBank/DDBJ whole genome shotgun (WGS) entry which is preliminary data.</text>
</comment>
<evidence type="ECO:0008006" key="4">
    <source>
        <dbReference type="Google" id="ProtNLM"/>
    </source>
</evidence>
<keyword evidence="3" id="KW-1185">Reference proteome</keyword>
<proteinExistence type="predicted"/>
<evidence type="ECO:0000313" key="3">
    <source>
        <dbReference type="Proteomes" id="UP000015524"/>
    </source>
</evidence>
<dbReference type="GO" id="GO:0003700">
    <property type="term" value="F:DNA-binding transcription factor activity"/>
    <property type="evidence" value="ECO:0007669"/>
    <property type="project" value="TreeGrafter"/>
</dbReference>
<dbReference type="GO" id="GO:0005829">
    <property type="term" value="C:cytosol"/>
    <property type="evidence" value="ECO:0007669"/>
    <property type="project" value="TreeGrafter"/>
</dbReference>